<dbReference type="Proteomes" id="UP000004597">
    <property type="component" value="Unassembled WGS sequence"/>
</dbReference>
<evidence type="ECO:0000256" key="1">
    <source>
        <dbReference type="SAM" id="MobiDB-lite"/>
    </source>
</evidence>
<comment type="caution">
    <text evidence="2">The sequence shown here is derived from an EMBL/GenBank/DDBJ whole genome shotgun (WGS) entry which is preliminary data.</text>
</comment>
<feature type="region of interest" description="Disordered" evidence="1">
    <location>
        <begin position="21"/>
        <end position="66"/>
    </location>
</feature>
<dbReference type="HOGENOM" id="CLU_2827575_0_0_10"/>
<proteinExistence type="predicted"/>
<organism evidence="2 3">
    <name type="scientific">Prevotella histicola F0411</name>
    <dbReference type="NCBI Taxonomy" id="857291"/>
    <lineage>
        <taxon>Bacteria</taxon>
        <taxon>Pseudomonadati</taxon>
        <taxon>Bacteroidota</taxon>
        <taxon>Bacteroidia</taxon>
        <taxon>Bacteroidales</taxon>
        <taxon>Prevotellaceae</taxon>
        <taxon>Prevotella</taxon>
    </lineage>
</organism>
<dbReference type="EMBL" id="AFXP01000021">
    <property type="protein sequence ID" value="EHG15460.1"/>
    <property type="molecule type" value="Genomic_DNA"/>
</dbReference>
<name>G6AII5_9BACT</name>
<accession>G6AII5</accession>
<keyword evidence="3" id="KW-1185">Reference proteome</keyword>
<dbReference type="AlphaFoldDB" id="G6AII5"/>
<reference evidence="2 3" key="1">
    <citation type="submission" date="2011-10" db="EMBL/GenBank/DDBJ databases">
        <title>The Genome Sequence of Prevotella histicola F0411.</title>
        <authorList>
            <consortium name="The Broad Institute Genome Sequencing Platform"/>
            <person name="Earl A."/>
            <person name="Ward D."/>
            <person name="Feldgarden M."/>
            <person name="Gevers D."/>
            <person name="Izard J."/>
            <person name="Ganesan A."/>
            <person name="Blanton J.M."/>
            <person name="Baranova O.V."/>
            <person name="Tanner A.C."/>
            <person name="Mathney J.M.J."/>
            <person name="Dewhirst F.E."/>
            <person name="Young S.K."/>
            <person name="Zeng Q."/>
            <person name="Gargeya S."/>
            <person name="Fitzgerald M."/>
            <person name="Haas B."/>
            <person name="Abouelleil A."/>
            <person name="Alvarado L."/>
            <person name="Arachchi H.M."/>
            <person name="Berlin A."/>
            <person name="Brown A."/>
            <person name="Chapman S.B."/>
            <person name="Chen Z."/>
            <person name="Dunbar C."/>
            <person name="Freedman E."/>
            <person name="Gearin G."/>
            <person name="Gellesch M."/>
            <person name="Goldberg J."/>
            <person name="Griggs A."/>
            <person name="Gujja S."/>
            <person name="Heiman D."/>
            <person name="Howarth C."/>
            <person name="Larson L."/>
            <person name="Lui A."/>
            <person name="MacDonald P.J.P."/>
            <person name="Montmayeur A."/>
            <person name="Murphy C."/>
            <person name="Neiman D."/>
            <person name="Pearson M."/>
            <person name="Priest M."/>
            <person name="Roberts A."/>
            <person name="Saif S."/>
            <person name="Shea T."/>
            <person name="Shenoy N."/>
            <person name="Sisk P."/>
            <person name="Stolte C."/>
            <person name="Sykes S."/>
            <person name="Wortman J."/>
            <person name="Nusbaum C."/>
            <person name="Birren B."/>
        </authorList>
    </citation>
    <scope>NUCLEOTIDE SEQUENCE [LARGE SCALE GENOMIC DNA]</scope>
    <source>
        <strain evidence="2 3">F0411</strain>
    </source>
</reference>
<evidence type="ECO:0000313" key="2">
    <source>
        <dbReference type="EMBL" id="EHG15460.1"/>
    </source>
</evidence>
<dbReference type="STRING" id="857291.HMPREF9138_01912"/>
<feature type="compositionally biased region" description="Basic and acidic residues" evidence="1">
    <location>
        <begin position="36"/>
        <end position="46"/>
    </location>
</feature>
<dbReference type="RefSeq" id="WP_008823822.1">
    <property type="nucleotide sequence ID" value="NZ_JH376765.1"/>
</dbReference>
<protein>
    <submittedName>
        <fullName evidence="2">Uncharacterized protein</fullName>
    </submittedName>
</protein>
<gene>
    <name evidence="2" type="ORF">HMPREF9138_01912</name>
</gene>
<evidence type="ECO:0000313" key="3">
    <source>
        <dbReference type="Proteomes" id="UP000004597"/>
    </source>
</evidence>
<dbReference type="GeneID" id="66732472"/>
<sequence length="66" mass="7383">MKKMKKNYVYPHCQIIKTTTDTPFLAGSNGNGAGKGDPHHGGEDNLAKPQYPWYDEESGTQTWNNN</sequence>